<keyword evidence="3" id="KW-1185">Reference proteome</keyword>
<evidence type="ECO:0008006" key="4">
    <source>
        <dbReference type="Google" id="ProtNLM"/>
    </source>
</evidence>
<dbReference type="EMBL" id="KZ819324">
    <property type="protein sequence ID" value="PWN21871.1"/>
    <property type="molecule type" value="Genomic_DNA"/>
</dbReference>
<dbReference type="GeneID" id="37011136"/>
<gene>
    <name evidence="2" type="ORF">BCV69DRAFT_158252</name>
</gene>
<feature type="region of interest" description="Disordered" evidence="1">
    <location>
        <begin position="110"/>
        <end position="158"/>
    </location>
</feature>
<feature type="region of interest" description="Disordered" evidence="1">
    <location>
        <begin position="427"/>
        <end position="450"/>
    </location>
</feature>
<feature type="region of interest" description="Disordered" evidence="1">
    <location>
        <begin position="477"/>
        <end position="544"/>
    </location>
</feature>
<dbReference type="RefSeq" id="XP_025349031.1">
    <property type="nucleotide sequence ID" value="XM_025489402.1"/>
</dbReference>
<feature type="compositionally biased region" description="Low complexity" evidence="1">
    <location>
        <begin position="127"/>
        <end position="150"/>
    </location>
</feature>
<feature type="compositionally biased region" description="Low complexity" evidence="1">
    <location>
        <begin position="486"/>
        <end position="516"/>
    </location>
</feature>
<evidence type="ECO:0000256" key="1">
    <source>
        <dbReference type="SAM" id="MobiDB-lite"/>
    </source>
</evidence>
<dbReference type="AlphaFoldDB" id="A0A316UBP2"/>
<feature type="region of interest" description="Disordered" evidence="1">
    <location>
        <begin position="329"/>
        <end position="394"/>
    </location>
</feature>
<dbReference type="Proteomes" id="UP000245942">
    <property type="component" value="Unassembled WGS sequence"/>
</dbReference>
<protein>
    <recommendedName>
        <fullName evidence="4">SAP domain-containing protein</fullName>
    </recommendedName>
</protein>
<feature type="region of interest" description="Disordered" evidence="1">
    <location>
        <begin position="52"/>
        <end position="88"/>
    </location>
</feature>
<evidence type="ECO:0000313" key="3">
    <source>
        <dbReference type="Proteomes" id="UP000245942"/>
    </source>
</evidence>
<accession>A0A316UBP2</accession>
<dbReference type="OrthoDB" id="5964929at2759"/>
<sequence>MDCSAMPEALPVDLTELKRPALVQLCKQWDVKAVGKNTDLVEKLMDAQAQRMNGHEAASCDPATTDDDTSMSASSSAEPSRDSLTTPRLPEAALPESVASLEEANCTMPGAFTVTSPHASPSKRQRSPSPQSHSEAMAPAEAAAVTSSSSPRRLAGLPRKSVAPATFAYIPPLPVSKMEASTASPGLYPALPSVGTEGAENAQQESLATDDSVPKFTFTCPLGSTSASSSSSLTASASVLQQLNARLAASGVPPATLTSSSMRPMLSSSPSASSLIRSKSSNDLAAPRGAERFERAHQKQWSKTGSIAEHWSLEKKAKVEEGSSNRFITGLSKGAAGKGTRTERHGASSGVTTEAKSEADTAPTARKSSPAATASDANTKTASGRRPLPALVVRKPRSSLGSAILSKGTIRKPYAAKLYEKNRSRNVCEPRMAHEAPKGKGPVADAKAHHESVSALLPTHSKENALSLPSVYNGLHKHDSAKPSVPALSAKPAQPASSSAATPSLPTSSRSTGPSSFHPYARPAQSQARRPGAPSTPASLNAVRVLETKRRAAEESRRKIVEARAAAAAGKSVAVNALAAK</sequence>
<feature type="compositionally biased region" description="Low complexity" evidence="1">
    <location>
        <begin position="259"/>
        <end position="281"/>
    </location>
</feature>
<organism evidence="2 3">
    <name type="scientific">Pseudomicrostroma glucosiphilum</name>
    <dbReference type="NCBI Taxonomy" id="1684307"/>
    <lineage>
        <taxon>Eukaryota</taxon>
        <taxon>Fungi</taxon>
        <taxon>Dikarya</taxon>
        <taxon>Basidiomycota</taxon>
        <taxon>Ustilaginomycotina</taxon>
        <taxon>Exobasidiomycetes</taxon>
        <taxon>Microstromatales</taxon>
        <taxon>Microstromatales incertae sedis</taxon>
        <taxon>Pseudomicrostroma</taxon>
    </lineage>
</organism>
<evidence type="ECO:0000313" key="2">
    <source>
        <dbReference type="EMBL" id="PWN21871.1"/>
    </source>
</evidence>
<feature type="compositionally biased region" description="Polar residues" evidence="1">
    <location>
        <begin position="366"/>
        <end position="382"/>
    </location>
</feature>
<proteinExistence type="predicted"/>
<feature type="compositionally biased region" description="Basic and acidic residues" evidence="1">
    <location>
        <begin position="427"/>
        <end position="438"/>
    </location>
</feature>
<name>A0A316UBP2_9BASI</name>
<feature type="region of interest" description="Disordered" evidence="1">
    <location>
        <begin position="252"/>
        <end position="304"/>
    </location>
</feature>
<reference evidence="2 3" key="1">
    <citation type="journal article" date="2018" name="Mol. Biol. Evol.">
        <title>Broad Genomic Sampling Reveals a Smut Pathogenic Ancestry of the Fungal Clade Ustilaginomycotina.</title>
        <authorList>
            <person name="Kijpornyongpan T."/>
            <person name="Mondo S.J."/>
            <person name="Barry K."/>
            <person name="Sandor L."/>
            <person name="Lee J."/>
            <person name="Lipzen A."/>
            <person name="Pangilinan J."/>
            <person name="LaButti K."/>
            <person name="Hainaut M."/>
            <person name="Henrissat B."/>
            <person name="Grigoriev I.V."/>
            <person name="Spatafora J.W."/>
            <person name="Aime M.C."/>
        </authorList>
    </citation>
    <scope>NUCLEOTIDE SEQUENCE [LARGE SCALE GENOMIC DNA]</scope>
    <source>
        <strain evidence="2 3">MCA 4718</strain>
    </source>
</reference>
<feature type="region of interest" description="Disordered" evidence="1">
    <location>
        <begin position="189"/>
        <end position="209"/>
    </location>
</feature>